<evidence type="ECO:0000313" key="3">
    <source>
        <dbReference type="Proteomes" id="UP000623467"/>
    </source>
</evidence>
<proteinExistence type="predicted"/>
<protein>
    <submittedName>
        <fullName evidence="2">Uncharacterized protein</fullName>
    </submittedName>
</protein>
<organism evidence="2 3">
    <name type="scientific">Mycena sanguinolenta</name>
    <dbReference type="NCBI Taxonomy" id="230812"/>
    <lineage>
        <taxon>Eukaryota</taxon>
        <taxon>Fungi</taxon>
        <taxon>Dikarya</taxon>
        <taxon>Basidiomycota</taxon>
        <taxon>Agaricomycotina</taxon>
        <taxon>Agaricomycetes</taxon>
        <taxon>Agaricomycetidae</taxon>
        <taxon>Agaricales</taxon>
        <taxon>Marasmiineae</taxon>
        <taxon>Mycenaceae</taxon>
        <taxon>Mycena</taxon>
    </lineage>
</organism>
<comment type="caution">
    <text evidence="2">The sequence shown here is derived from an EMBL/GenBank/DDBJ whole genome shotgun (WGS) entry which is preliminary data.</text>
</comment>
<feature type="compositionally biased region" description="Acidic residues" evidence="1">
    <location>
        <begin position="230"/>
        <end position="245"/>
    </location>
</feature>
<dbReference type="Proteomes" id="UP000623467">
    <property type="component" value="Unassembled WGS sequence"/>
</dbReference>
<dbReference type="AlphaFoldDB" id="A0A8H6ZAX4"/>
<name>A0A8H6ZAX4_9AGAR</name>
<feature type="region of interest" description="Disordered" evidence="1">
    <location>
        <begin position="198"/>
        <end position="245"/>
    </location>
</feature>
<sequence length="601" mass="67531">MHTQADRQYLDSLSARQLMEFRNDLLHPKYIETNAMKFLDHEWVDIALLKEYLGHVSAPLDASSARDSKHTPADQEYLDSLSARELMDFRNHLFNPSYIERNAAKFLDHQWINITLLREYLGNASALGVSSDRDLGHVKTEAMAVTVKTEPHAVTIPRVANEVKLRTIAKDFYEILSDSDSDTESDLEVIEALQRTSRSSSAVPIRSESGAGDPDSEFEVIASGVNPLPSDDDHDGQSQDGDDRDDFQLVESDTLWMDDGISFMHIGDFRPTAKVCVERMEYRTGPANIYPIHTVPTGIVVDLSDEKYRLRDRQGELYKLDCIIRNVDNDSWESGGGSGSARVTFAPGEQPIDCRRVRSDCKGSYACEFHDSTLCAGNRFELDPGPTEAIIVAQQDTRRREGNTPEERVAMFMKVIRDAKCPAVDSKGNKCRAHAHIVDGEQKQAKIVNFPCNAIRYIYVPKDTSIRKVLIIHNDTGHNHSMPLLTKMSYGLKATYEECIQANRVLGATVSKVDNAQSTRKMLDGRTPTAYAAPLHNKRIKRDILHAAKVEKYPNGLGIDALLPMFQAEMIKLPETRYIIIIDSIIVLQAHWGLCRTPRIT</sequence>
<evidence type="ECO:0000256" key="1">
    <source>
        <dbReference type="SAM" id="MobiDB-lite"/>
    </source>
</evidence>
<reference evidence="2" key="1">
    <citation type="submission" date="2020-05" db="EMBL/GenBank/DDBJ databases">
        <title>Mycena genomes resolve the evolution of fungal bioluminescence.</title>
        <authorList>
            <person name="Tsai I.J."/>
        </authorList>
    </citation>
    <scope>NUCLEOTIDE SEQUENCE</scope>
    <source>
        <strain evidence="2">160909Yilan</strain>
    </source>
</reference>
<gene>
    <name evidence="2" type="ORF">MSAN_00503800</name>
</gene>
<dbReference type="OrthoDB" id="2976708at2759"/>
<accession>A0A8H6ZAX4</accession>
<keyword evidence="3" id="KW-1185">Reference proteome</keyword>
<dbReference type="EMBL" id="JACAZH010000003">
    <property type="protein sequence ID" value="KAF7372966.1"/>
    <property type="molecule type" value="Genomic_DNA"/>
</dbReference>
<evidence type="ECO:0000313" key="2">
    <source>
        <dbReference type="EMBL" id="KAF7372966.1"/>
    </source>
</evidence>